<dbReference type="Proteomes" id="UP000321412">
    <property type="component" value="Unassembled WGS sequence"/>
</dbReference>
<evidence type="ECO:0000313" key="3">
    <source>
        <dbReference type="Proteomes" id="UP000321412"/>
    </source>
</evidence>
<keyword evidence="1" id="KW-0732">Signal</keyword>
<evidence type="ECO:0000256" key="1">
    <source>
        <dbReference type="SAM" id="SignalP"/>
    </source>
</evidence>
<organism evidence="2 3">
    <name type="scientific">Lujinxingia vulgaris</name>
    <dbReference type="NCBI Taxonomy" id="2600176"/>
    <lineage>
        <taxon>Bacteria</taxon>
        <taxon>Deltaproteobacteria</taxon>
        <taxon>Bradymonadales</taxon>
        <taxon>Lujinxingiaceae</taxon>
        <taxon>Lujinxingia</taxon>
    </lineage>
</organism>
<keyword evidence="3" id="KW-1185">Reference proteome</keyword>
<dbReference type="RefSeq" id="WP_146979494.1">
    <property type="nucleotide sequence ID" value="NZ_VOSM01000001.1"/>
</dbReference>
<reference evidence="2 3" key="1">
    <citation type="submission" date="2019-08" db="EMBL/GenBank/DDBJ databases">
        <title>Bradymonadales sp. TMQ4.</title>
        <authorList>
            <person name="Liang Q."/>
        </authorList>
    </citation>
    <scope>NUCLEOTIDE SEQUENCE [LARGE SCALE GENOMIC DNA]</scope>
    <source>
        <strain evidence="2 3">TMQ4</strain>
    </source>
</reference>
<feature type="signal peptide" evidence="1">
    <location>
        <begin position="1"/>
        <end position="27"/>
    </location>
</feature>
<dbReference type="OrthoDB" id="5502227at2"/>
<gene>
    <name evidence="2" type="ORF">FRC98_01245</name>
</gene>
<feature type="chain" id="PRO_5023099370" description="Tetratricopeptide repeat protein" evidence="1">
    <location>
        <begin position="28"/>
        <end position="785"/>
    </location>
</feature>
<comment type="caution">
    <text evidence="2">The sequence shown here is derived from an EMBL/GenBank/DDBJ whole genome shotgun (WGS) entry which is preliminary data.</text>
</comment>
<accession>A0A5C6XNT5</accession>
<dbReference type="SUPFAM" id="SSF48452">
    <property type="entry name" value="TPR-like"/>
    <property type="match status" value="1"/>
</dbReference>
<evidence type="ECO:0000313" key="2">
    <source>
        <dbReference type="EMBL" id="TXD39059.1"/>
    </source>
</evidence>
<dbReference type="AlphaFoldDB" id="A0A5C6XNT5"/>
<dbReference type="InterPro" id="IPR011990">
    <property type="entry name" value="TPR-like_helical_dom_sf"/>
</dbReference>
<evidence type="ECO:0008006" key="4">
    <source>
        <dbReference type="Google" id="ProtNLM"/>
    </source>
</evidence>
<dbReference type="Gene3D" id="1.25.40.10">
    <property type="entry name" value="Tetratricopeptide repeat domain"/>
    <property type="match status" value="1"/>
</dbReference>
<sequence length="785" mass="84825">MTSQNAMSGLRNFLILGTLLGLSAACASTPQGPVAWPDTAIETAPAGDPQDEARFERGDDGLLYVVGGEELDIGQTVYGRYDGVWPLEGTAPPALFVGQVVEDAGEQSWRVHPLYMFPESDVVALKPALELADGEPESMGKGVGELTSIDYSGPTHLGVNLGGIEGVQQGDMYLVLRNPEAEDAPVGQISQRLLGVCMIVEVEAETSTCRLRVGHHDYGWAGTIKEGDQVLFAEPTFGKAPAEAVIYVSPVEGRDELNAKIVAHLQAYIDRMPGARVRVEPFDAAVDATDENFHRWGSLANSNDLPAMLLGVSVVEREGDAHLVLNYTGLSPALGSGMVAAPPEGGVDMGPVDDLGNEAFGQVGATVLGALMIYRGQNTEALMHLHDALRDPNLGGPWRWHVRDQYAMRWGAMGYFDEALWLVLQDEAIARADSNERARLNALGTRVRLLDFLEQPEAALAASEMYLQARQDERPATSYLSALSMQAEMLAGVGNFGRVREIVDELVELCPDACQGDVIGLLAGIYWAAMDDPDLTAHIVDEMLTLSTHTEDDSMASVRMFQGWTAMGEREMEQALIAFLEAERLFEEEGSTYGQARANLYIAIVQIGRDEPQDAFERGMSALETMTELGDYGSTVQVYEYLSGLYADIDPSQPPQPYLGGAVQVLQGNLQAKLATGDFGGASEAAFSLANFLFRVGQVEDAENLFKRAVTLGLRSTRFDICALSHLFLGLAARAQGDMEGFQDEVLRARLMSELAEDPLIDELINNLLSPPGDGGGDDVPTQML</sequence>
<protein>
    <recommendedName>
        <fullName evidence="4">Tetratricopeptide repeat protein</fullName>
    </recommendedName>
</protein>
<proteinExistence type="predicted"/>
<dbReference type="EMBL" id="VOSM01000001">
    <property type="protein sequence ID" value="TXD39059.1"/>
    <property type="molecule type" value="Genomic_DNA"/>
</dbReference>
<name>A0A5C6XNT5_9DELT</name>